<dbReference type="Proteomes" id="UP000321307">
    <property type="component" value="Unassembled WGS sequence"/>
</dbReference>
<dbReference type="AlphaFoldDB" id="A0A9X9BZ61"/>
<evidence type="ECO:0000256" key="3">
    <source>
        <dbReference type="ARBA" id="ARBA00022989"/>
    </source>
</evidence>
<sequence length="414" mass="45406">MLRQMKTINAMTLAFVLAAIAVSTTLTDTTLNRNAFYLSALIAVITLLVRRPRSIPREAAIVALGVFIVGLSQLIWHWRFPAVSMMEADEDYLTTSLRLMVGAALILALGTLRDSWGRNTLLMVKVLIVVGFFYTSYMGLHYYLKTPGVRLEIKTVSTMTAYIYVLQSLLTIYVIASLNLHRKSLVIAAVILITLGLILLTETRSSLLLYPVILLMMFGRRHHISLRTMAIACVIALLAAVITNHFFSKATDRLVGTATELGNYQKGDGNSSLGSRISMWKAGIDAILHHPNGQSTATRFASATDYINRNEGGNPEALRNLVFHLHNDVIEAGSLQGLIGLAAVVLFYLLTFYASRLGATARPILLLVLLPTVVIGMVDTLFIDHRYVTNLTLLLAIYLCLSPSAAANAGPNEK</sequence>
<feature type="transmembrane region" description="Helical" evidence="5">
    <location>
        <begin position="92"/>
        <end position="110"/>
    </location>
</feature>
<dbReference type="PANTHER" id="PTHR37422">
    <property type="entry name" value="TEICHURONIC ACID BIOSYNTHESIS PROTEIN TUAE"/>
    <property type="match status" value="1"/>
</dbReference>
<evidence type="ECO:0000256" key="2">
    <source>
        <dbReference type="ARBA" id="ARBA00022692"/>
    </source>
</evidence>
<keyword evidence="7" id="KW-0436">Ligase</keyword>
<evidence type="ECO:0000313" key="8">
    <source>
        <dbReference type="Proteomes" id="UP000321307"/>
    </source>
</evidence>
<name>A0A9X9BZ61_9GAMM</name>
<feature type="transmembrane region" description="Helical" evidence="5">
    <location>
        <begin position="229"/>
        <end position="247"/>
    </location>
</feature>
<reference evidence="7 8" key="1">
    <citation type="submission" date="2019-07" db="EMBL/GenBank/DDBJ databases">
        <title>Serratia strains were isolated from fresh produce.</title>
        <authorList>
            <person name="Cho G.-S."/>
            <person name="Stein M."/>
            <person name="Lee W."/>
            <person name="Suh S.H."/>
            <person name="Franz C.M.A.P."/>
        </authorList>
    </citation>
    <scope>NUCLEOTIDE SEQUENCE [LARGE SCALE GENOMIC DNA]</scope>
    <source>
        <strain evidence="7 8">S17</strain>
    </source>
</reference>
<evidence type="ECO:0000256" key="1">
    <source>
        <dbReference type="ARBA" id="ARBA00004141"/>
    </source>
</evidence>
<dbReference type="Pfam" id="PF04932">
    <property type="entry name" value="Wzy_C"/>
    <property type="match status" value="1"/>
</dbReference>
<dbReference type="GO" id="GO:0016874">
    <property type="term" value="F:ligase activity"/>
    <property type="evidence" value="ECO:0007669"/>
    <property type="project" value="UniProtKB-KW"/>
</dbReference>
<evidence type="ECO:0000256" key="4">
    <source>
        <dbReference type="ARBA" id="ARBA00023136"/>
    </source>
</evidence>
<keyword evidence="3 5" id="KW-1133">Transmembrane helix</keyword>
<dbReference type="InterPro" id="IPR051533">
    <property type="entry name" value="WaaL-like"/>
</dbReference>
<gene>
    <name evidence="7" type="ORF">FOT63_21150</name>
</gene>
<dbReference type="PANTHER" id="PTHR37422:SF17">
    <property type="entry name" value="O-ANTIGEN LIGASE"/>
    <property type="match status" value="1"/>
</dbReference>
<evidence type="ECO:0000256" key="5">
    <source>
        <dbReference type="SAM" id="Phobius"/>
    </source>
</evidence>
<organism evidence="7 8">
    <name type="scientific">Serratia ureilytica</name>
    <dbReference type="NCBI Taxonomy" id="300181"/>
    <lineage>
        <taxon>Bacteria</taxon>
        <taxon>Pseudomonadati</taxon>
        <taxon>Pseudomonadota</taxon>
        <taxon>Gammaproteobacteria</taxon>
        <taxon>Enterobacterales</taxon>
        <taxon>Yersiniaceae</taxon>
        <taxon>Serratia</taxon>
    </lineage>
</organism>
<accession>A0A9X9BZ61</accession>
<comment type="caution">
    <text evidence="7">The sequence shown here is derived from an EMBL/GenBank/DDBJ whole genome shotgun (WGS) entry which is preliminary data.</text>
</comment>
<feature type="transmembrane region" description="Helical" evidence="5">
    <location>
        <begin position="31"/>
        <end position="49"/>
    </location>
</feature>
<keyword evidence="4 5" id="KW-0472">Membrane</keyword>
<dbReference type="GO" id="GO:0016020">
    <property type="term" value="C:membrane"/>
    <property type="evidence" value="ECO:0007669"/>
    <property type="project" value="UniProtKB-SubCell"/>
</dbReference>
<evidence type="ECO:0000313" key="7">
    <source>
        <dbReference type="EMBL" id="TXE26104.1"/>
    </source>
</evidence>
<feature type="transmembrane region" description="Helical" evidence="5">
    <location>
        <begin position="333"/>
        <end position="352"/>
    </location>
</feature>
<protein>
    <submittedName>
        <fullName evidence="7">O-antigen ligase family protein</fullName>
    </submittedName>
</protein>
<feature type="transmembrane region" description="Helical" evidence="5">
    <location>
        <begin position="61"/>
        <end position="80"/>
    </location>
</feature>
<dbReference type="InterPro" id="IPR007016">
    <property type="entry name" value="O-antigen_ligase-rel_domated"/>
</dbReference>
<feature type="transmembrane region" description="Helical" evidence="5">
    <location>
        <begin position="156"/>
        <end position="178"/>
    </location>
</feature>
<feature type="transmembrane region" description="Helical" evidence="5">
    <location>
        <begin position="389"/>
        <end position="409"/>
    </location>
</feature>
<feature type="domain" description="O-antigen ligase-related" evidence="6">
    <location>
        <begin position="190"/>
        <end position="344"/>
    </location>
</feature>
<feature type="transmembrane region" description="Helical" evidence="5">
    <location>
        <begin position="122"/>
        <end position="144"/>
    </location>
</feature>
<keyword evidence="2 5" id="KW-0812">Transmembrane</keyword>
<feature type="transmembrane region" description="Helical" evidence="5">
    <location>
        <begin position="185"/>
        <end position="201"/>
    </location>
</feature>
<proteinExistence type="predicted"/>
<dbReference type="EMBL" id="VOUP01000015">
    <property type="protein sequence ID" value="TXE26104.1"/>
    <property type="molecule type" value="Genomic_DNA"/>
</dbReference>
<feature type="transmembrane region" description="Helical" evidence="5">
    <location>
        <begin position="364"/>
        <end position="383"/>
    </location>
</feature>
<comment type="subcellular location">
    <subcellularLocation>
        <location evidence="1">Membrane</location>
        <topology evidence="1">Multi-pass membrane protein</topology>
    </subcellularLocation>
</comment>
<evidence type="ECO:0000259" key="6">
    <source>
        <dbReference type="Pfam" id="PF04932"/>
    </source>
</evidence>